<accession>A0ACB8GMN3</accession>
<dbReference type="EMBL" id="JAFIQS020000010">
    <property type="protein sequence ID" value="KAH9476657.1"/>
    <property type="molecule type" value="Genomic_DNA"/>
</dbReference>
<reference evidence="1" key="1">
    <citation type="submission" date="2021-10" db="EMBL/GenBank/DDBJ databases">
        <title>Psilocybe cubensis genome.</title>
        <authorList>
            <person name="Mckernan K.J."/>
            <person name="Crawford S."/>
            <person name="Trippe A."/>
            <person name="Kane L.T."/>
            <person name="Mclaughlin S."/>
        </authorList>
    </citation>
    <scope>NUCLEOTIDE SEQUENCE</scope>
    <source>
        <strain evidence="1">MGC-MH-2018</strain>
    </source>
</reference>
<gene>
    <name evidence="1" type="ORF">JR316_0010571</name>
</gene>
<dbReference type="Proteomes" id="UP000664032">
    <property type="component" value="Unassembled WGS sequence"/>
</dbReference>
<name>A0ACB8GMN3_PSICU</name>
<organism evidence="1 2">
    <name type="scientific">Psilocybe cubensis</name>
    <name type="common">Psychedelic mushroom</name>
    <name type="synonym">Stropharia cubensis</name>
    <dbReference type="NCBI Taxonomy" id="181762"/>
    <lineage>
        <taxon>Eukaryota</taxon>
        <taxon>Fungi</taxon>
        <taxon>Dikarya</taxon>
        <taxon>Basidiomycota</taxon>
        <taxon>Agaricomycotina</taxon>
        <taxon>Agaricomycetes</taxon>
        <taxon>Agaricomycetidae</taxon>
        <taxon>Agaricales</taxon>
        <taxon>Agaricineae</taxon>
        <taxon>Strophariaceae</taxon>
        <taxon>Psilocybe</taxon>
    </lineage>
</organism>
<keyword evidence="2" id="KW-1185">Reference proteome</keyword>
<evidence type="ECO:0000313" key="1">
    <source>
        <dbReference type="EMBL" id="KAH9476657.1"/>
    </source>
</evidence>
<protein>
    <submittedName>
        <fullName evidence="1">Uncharacterized protein</fullName>
    </submittedName>
</protein>
<comment type="caution">
    <text evidence="1">The sequence shown here is derived from an EMBL/GenBank/DDBJ whole genome shotgun (WGS) entry which is preliminary data.</text>
</comment>
<evidence type="ECO:0000313" key="2">
    <source>
        <dbReference type="Proteomes" id="UP000664032"/>
    </source>
</evidence>
<proteinExistence type="predicted"/>
<sequence length="253" mass="28838">MSLYVKLETPGAFDFAAFTRATRGTLALLASLLKFQKCDPTVLGQIEAQVSGFVKAIRLGTSAAQCGFTTAEDILILSELVQSTTLEERREYLNGTLELADQAYSQSKEAQQVFRQVRTEIMSIVGKLNSVETVSKPSSSATRTSLEGRLRGIEALDSFEKHISALADWWDWIKIETKVQRNGRSAIVDFDDSSLRERSVIDRWKLLRVQFLDYTNMSSFQNPIKFRLHIKDQSRKVTRIRDMYFFDRIYVAL</sequence>